<dbReference type="InterPro" id="IPR058060">
    <property type="entry name" value="HYC_CC_PP"/>
</dbReference>
<dbReference type="InterPro" id="IPR058512">
    <property type="entry name" value="DUF8199"/>
</dbReference>
<dbReference type="EMBL" id="FPBF01000002">
    <property type="protein sequence ID" value="SFT70871.1"/>
    <property type="molecule type" value="Genomic_DNA"/>
</dbReference>
<evidence type="ECO:0008006" key="4">
    <source>
        <dbReference type="Google" id="ProtNLM"/>
    </source>
</evidence>
<dbReference type="NCBIfam" id="NF047658">
    <property type="entry name" value="HYC_CC_PP"/>
    <property type="match status" value="1"/>
</dbReference>
<keyword evidence="1" id="KW-0732">Signal</keyword>
<sequence length="138" mass="15122">MKKSFSIVLAFLLLFANIGLAKSSHICMGSEMLNAIGLSAKNLDCGMKHQSESPSSDQGDLSNADECCQNSFELIHNDSDQNLKVINLDAAQLIFVAAFTQTFIFGIDPVPTTEYSNVFISPPAIDKDYTVFFQSFLI</sequence>
<dbReference type="OrthoDB" id="965878at2"/>
<feature type="chain" id="PRO_5011573378" description="Secreted protein" evidence="1">
    <location>
        <begin position="22"/>
        <end position="138"/>
    </location>
</feature>
<dbReference type="RefSeq" id="WP_139235857.1">
    <property type="nucleotide sequence ID" value="NZ_FPBF01000002.1"/>
</dbReference>
<evidence type="ECO:0000313" key="3">
    <source>
        <dbReference type="Proteomes" id="UP000199673"/>
    </source>
</evidence>
<accession>A0A1I7A7G7</accession>
<dbReference type="Proteomes" id="UP000199673">
    <property type="component" value="Unassembled WGS sequence"/>
</dbReference>
<name>A0A1I7A7G7_9BACT</name>
<dbReference type="Pfam" id="PF26622">
    <property type="entry name" value="DUF8199"/>
    <property type="match status" value="1"/>
</dbReference>
<organism evidence="2 3">
    <name type="scientific">Algoriphagus locisalis</name>
    <dbReference type="NCBI Taxonomy" id="305507"/>
    <lineage>
        <taxon>Bacteria</taxon>
        <taxon>Pseudomonadati</taxon>
        <taxon>Bacteroidota</taxon>
        <taxon>Cytophagia</taxon>
        <taxon>Cytophagales</taxon>
        <taxon>Cyclobacteriaceae</taxon>
        <taxon>Algoriphagus</taxon>
    </lineage>
</organism>
<gene>
    <name evidence="2" type="ORF">SAMN04489724_1731</name>
</gene>
<keyword evidence="3" id="KW-1185">Reference proteome</keyword>
<reference evidence="3" key="1">
    <citation type="submission" date="2016-10" db="EMBL/GenBank/DDBJ databases">
        <authorList>
            <person name="Varghese N."/>
            <person name="Submissions S."/>
        </authorList>
    </citation>
    <scope>NUCLEOTIDE SEQUENCE [LARGE SCALE GENOMIC DNA]</scope>
    <source>
        <strain evidence="3">DSM 23445</strain>
    </source>
</reference>
<feature type="signal peptide" evidence="1">
    <location>
        <begin position="1"/>
        <end position="21"/>
    </location>
</feature>
<evidence type="ECO:0000256" key="1">
    <source>
        <dbReference type="SAM" id="SignalP"/>
    </source>
</evidence>
<dbReference type="AlphaFoldDB" id="A0A1I7A7G7"/>
<dbReference type="STRING" id="305507.SAMN04489724_1731"/>
<proteinExistence type="predicted"/>
<protein>
    <recommendedName>
        <fullName evidence="4">Secreted protein</fullName>
    </recommendedName>
</protein>
<evidence type="ECO:0000313" key="2">
    <source>
        <dbReference type="EMBL" id="SFT70871.1"/>
    </source>
</evidence>